<evidence type="ECO:0000256" key="6">
    <source>
        <dbReference type="ARBA" id="ARBA00022670"/>
    </source>
</evidence>
<evidence type="ECO:0000256" key="15">
    <source>
        <dbReference type="PIRSR" id="PIRSR601384-2"/>
    </source>
</evidence>
<comment type="caution">
    <text evidence="18">The sequence shown here is derived from an EMBL/GenBank/DDBJ whole genome shotgun (WGS) entry which is preliminary data.</text>
</comment>
<keyword evidence="9 16" id="KW-0732">Signal</keyword>
<dbReference type="OrthoDB" id="412874at2759"/>
<keyword evidence="8 15" id="KW-0479">Metal-binding</keyword>
<keyword evidence="12" id="KW-0482">Metalloprotease</keyword>
<comment type="subcellular location">
    <subcellularLocation>
        <location evidence="2">Secreted</location>
    </subcellularLocation>
</comment>
<evidence type="ECO:0000256" key="16">
    <source>
        <dbReference type="SAM" id="SignalP"/>
    </source>
</evidence>
<dbReference type="Pfam" id="PF14521">
    <property type="entry name" value="Aspzincin_M35"/>
    <property type="match status" value="1"/>
</dbReference>
<evidence type="ECO:0000256" key="9">
    <source>
        <dbReference type="ARBA" id="ARBA00022729"/>
    </source>
</evidence>
<dbReference type="InterPro" id="IPR029463">
    <property type="entry name" value="Lys_MEP"/>
</dbReference>
<name>A0A9P8MTN2_9HYPO</name>
<dbReference type="SMART" id="SM01351">
    <property type="entry name" value="Aspzincin_M35"/>
    <property type="match status" value="1"/>
</dbReference>
<keyword evidence="11 15" id="KW-0862">Zinc</keyword>
<dbReference type="RefSeq" id="XP_044718588.1">
    <property type="nucleotide sequence ID" value="XM_044866699.1"/>
</dbReference>
<evidence type="ECO:0000256" key="10">
    <source>
        <dbReference type="ARBA" id="ARBA00022801"/>
    </source>
</evidence>
<evidence type="ECO:0000256" key="14">
    <source>
        <dbReference type="PIRSR" id="PIRSR601384-1"/>
    </source>
</evidence>
<evidence type="ECO:0000313" key="19">
    <source>
        <dbReference type="Proteomes" id="UP000824596"/>
    </source>
</evidence>
<feature type="active site" evidence="14">
    <location>
        <position position="291"/>
    </location>
</feature>
<evidence type="ECO:0000256" key="12">
    <source>
        <dbReference type="ARBA" id="ARBA00023049"/>
    </source>
</evidence>
<dbReference type="PRINTS" id="PR00768">
    <property type="entry name" value="DEUTEROLYSIN"/>
</dbReference>
<keyword evidence="7" id="KW-0165">Cleavage on pair of basic residues</keyword>
<organism evidence="18 19">
    <name type="scientific">Hirsutella rhossiliensis</name>
    <dbReference type="NCBI Taxonomy" id="111463"/>
    <lineage>
        <taxon>Eukaryota</taxon>
        <taxon>Fungi</taxon>
        <taxon>Dikarya</taxon>
        <taxon>Ascomycota</taxon>
        <taxon>Pezizomycotina</taxon>
        <taxon>Sordariomycetes</taxon>
        <taxon>Hypocreomycetidae</taxon>
        <taxon>Hypocreales</taxon>
        <taxon>Ophiocordycipitaceae</taxon>
        <taxon>Hirsutella</taxon>
    </lineage>
</organism>
<feature type="binding site" evidence="15">
    <location>
        <position position="290"/>
    </location>
    <ligand>
        <name>Zn(2+)</name>
        <dbReference type="ChEBI" id="CHEBI:29105"/>
        <note>catalytic</note>
    </ligand>
</feature>
<evidence type="ECO:0000256" key="5">
    <source>
        <dbReference type="ARBA" id="ARBA00022525"/>
    </source>
</evidence>
<dbReference type="CDD" id="cd11008">
    <property type="entry name" value="M35_deuterolysin_like"/>
    <property type="match status" value="1"/>
</dbReference>
<evidence type="ECO:0000256" key="2">
    <source>
        <dbReference type="ARBA" id="ARBA00004613"/>
    </source>
</evidence>
<accession>A0A9P8MTN2</accession>
<sequence length="385" mass="43149">MKTLAPLAFAAAALPFTNGLPSTIDVHAELVNGTTVNITFINESAESFNIRKTYSILDDKRLRVMNVHNVDQGLQLRNGLPPGGKREELEFQPMPAHGSISTTIDILDIRAVFWLPSHHTFPFWVAGSLEIAEEGSTTIAGIIEYETEKVTINNELIPPLSDVFEDRTDCSPEWTNVLKEGILGCASLAGAAQQAASCGSALRMEDYFKDSSQETRDSVADTFAKVAAECSLNNTRLYFTCQHRLCRLSNTGAYFYFSDPSHVLFCHRGYLAPTFPTPDSQYSVVQTLIHEVTHIERVKGAQDLGYGLKGITDIDKDDNLNNSDTYAWFAAAVYLNEETMNKTKVEERWERSRYSQFNPSRIGNMTRSKFLSIPISDRLERFEFE</sequence>
<feature type="chain" id="PRO_5040430519" description="deuterolysin" evidence="16">
    <location>
        <begin position="20"/>
        <end position="385"/>
    </location>
</feature>
<dbReference type="EC" id="3.4.24.39" evidence="4"/>
<dbReference type="GO" id="GO:0004222">
    <property type="term" value="F:metalloendopeptidase activity"/>
    <property type="evidence" value="ECO:0007669"/>
    <property type="project" value="InterPro"/>
</dbReference>
<evidence type="ECO:0000256" key="8">
    <source>
        <dbReference type="ARBA" id="ARBA00022723"/>
    </source>
</evidence>
<dbReference type="SUPFAM" id="SSF55486">
    <property type="entry name" value="Metalloproteases ('zincins'), catalytic domain"/>
    <property type="match status" value="1"/>
</dbReference>
<dbReference type="GeneID" id="68357357"/>
<dbReference type="PANTHER" id="PTHR37016:SF3">
    <property type="entry name" value="NEUTRAL PROTEASE 2-RELATED"/>
    <property type="match status" value="1"/>
</dbReference>
<protein>
    <recommendedName>
        <fullName evidence="4">deuterolysin</fullName>
        <ecNumber evidence="4">3.4.24.39</ecNumber>
    </recommendedName>
</protein>
<dbReference type="InterPro" id="IPR001384">
    <property type="entry name" value="Peptidase_M35"/>
</dbReference>
<evidence type="ECO:0000256" key="3">
    <source>
        <dbReference type="ARBA" id="ARBA00010279"/>
    </source>
</evidence>
<feature type="binding site" evidence="15">
    <location>
        <position position="294"/>
    </location>
    <ligand>
        <name>Zn(2+)</name>
        <dbReference type="ChEBI" id="CHEBI:29105"/>
        <note>catalytic</note>
    </ligand>
</feature>
<gene>
    <name evidence="18" type="ORF">HRG_08228</name>
</gene>
<evidence type="ECO:0000256" key="4">
    <source>
        <dbReference type="ARBA" id="ARBA00012431"/>
    </source>
</evidence>
<dbReference type="InterPro" id="IPR024079">
    <property type="entry name" value="MetalloPept_cat_dom_sf"/>
</dbReference>
<evidence type="ECO:0000256" key="1">
    <source>
        <dbReference type="ARBA" id="ARBA00001187"/>
    </source>
</evidence>
<dbReference type="InterPro" id="IPR050414">
    <property type="entry name" value="Fungal_M35_metalloproteases"/>
</dbReference>
<evidence type="ECO:0000256" key="13">
    <source>
        <dbReference type="ARBA" id="ARBA00023145"/>
    </source>
</evidence>
<keyword evidence="13" id="KW-0865">Zymogen</keyword>
<keyword evidence="10" id="KW-0378">Hydrolase</keyword>
<proteinExistence type="inferred from homology"/>
<dbReference type="GO" id="GO:0006508">
    <property type="term" value="P:proteolysis"/>
    <property type="evidence" value="ECO:0007669"/>
    <property type="project" value="UniProtKB-KW"/>
</dbReference>
<evidence type="ECO:0000313" key="18">
    <source>
        <dbReference type="EMBL" id="KAH0961075.1"/>
    </source>
</evidence>
<evidence type="ECO:0000259" key="17">
    <source>
        <dbReference type="SMART" id="SM01351"/>
    </source>
</evidence>
<keyword evidence="6" id="KW-0645">Protease</keyword>
<dbReference type="AlphaFoldDB" id="A0A9P8MTN2"/>
<reference evidence="18" key="1">
    <citation type="submission" date="2021-09" db="EMBL/GenBank/DDBJ databases">
        <title>A high-quality genome of the endoparasitic fungus Hirsutella rhossiliensis with a comparison of Hirsutella genomes reveals transposable elements contributing to genome size variation.</title>
        <authorList>
            <person name="Lin R."/>
            <person name="Jiao Y."/>
            <person name="Sun X."/>
            <person name="Ling J."/>
            <person name="Xie B."/>
            <person name="Cheng X."/>
        </authorList>
    </citation>
    <scope>NUCLEOTIDE SEQUENCE</scope>
    <source>
        <strain evidence="18">HR02</strain>
    </source>
</reference>
<comment type="cofactor">
    <cofactor evidence="15">
        <name>Zn(2+)</name>
        <dbReference type="ChEBI" id="CHEBI:29105"/>
    </cofactor>
    <text evidence="15">Binds 1 zinc ion per subunit.</text>
</comment>
<keyword evidence="5" id="KW-0964">Secreted</keyword>
<dbReference type="EMBL" id="JAIZPD010000009">
    <property type="protein sequence ID" value="KAH0961075.1"/>
    <property type="molecule type" value="Genomic_DNA"/>
</dbReference>
<evidence type="ECO:0000256" key="11">
    <source>
        <dbReference type="ARBA" id="ARBA00022833"/>
    </source>
</evidence>
<dbReference type="Proteomes" id="UP000824596">
    <property type="component" value="Unassembled WGS sequence"/>
</dbReference>
<feature type="domain" description="Lysine-specific metallo-endopeptidase" evidence="17">
    <location>
        <begin position="193"/>
        <end position="331"/>
    </location>
</feature>
<comment type="catalytic activity">
    <reaction evidence="1">
        <text>Preferential cleavage of bonds with hydrophobic residues in P1'. Also 3-Asn-|-Gln-4 and 8-Gly-|-Ser-9 bonds in insulin B chain.</text>
        <dbReference type="EC" id="3.4.24.39"/>
    </reaction>
</comment>
<dbReference type="GO" id="GO:0046872">
    <property type="term" value="F:metal ion binding"/>
    <property type="evidence" value="ECO:0007669"/>
    <property type="project" value="UniProtKB-KW"/>
</dbReference>
<dbReference type="PANTHER" id="PTHR37016">
    <property type="match status" value="1"/>
</dbReference>
<dbReference type="GO" id="GO:0005576">
    <property type="term" value="C:extracellular region"/>
    <property type="evidence" value="ECO:0007669"/>
    <property type="project" value="UniProtKB-SubCell"/>
</dbReference>
<evidence type="ECO:0000256" key="7">
    <source>
        <dbReference type="ARBA" id="ARBA00022685"/>
    </source>
</evidence>
<keyword evidence="19" id="KW-1185">Reference proteome</keyword>
<dbReference type="Gene3D" id="3.40.390.10">
    <property type="entry name" value="Collagenase (Catalytic Domain)"/>
    <property type="match status" value="1"/>
</dbReference>
<comment type="similarity">
    <text evidence="3">Belongs to the peptidase M35 family.</text>
</comment>
<feature type="signal peptide" evidence="16">
    <location>
        <begin position="1"/>
        <end position="19"/>
    </location>
</feature>
<feature type="binding site" evidence="15">
    <location>
        <position position="303"/>
    </location>
    <ligand>
        <name>Zn(2+)</name>
        <dbReference type="ChEBI" id="CHEBI:29105"/>
        <note>catalytic</note>
    </ligand>
</feature>